<dbReference type="Proteomes" id="UP000280296">
    <property type="component" value="Unassembled WGS sequence"/>
</dbReference>
<sequence length="152" mass="16404">MIAALLAVLLIGAGEDEASLPDDLARHQGTWAVERSIRNGEDGPPEAIREIIRVVEGDRIVWKRSGKPFAATRFELDPKAEPKAIDLIPEGGPNRGNRVLGIYSFEDGRLILCTSDPGRPRPTAFEAGPGSARTLMTFRKLAPEGPDAPRGP</sequence>
<dbReference type="EMBL" id="RYZH01000029">
    <property type="protein sequence ID" value="RUL86871.1"/>
    <property type="molecule type" value="Genomic_DNA"/>
</dbReference>
<proteinExistence type="predicted"/>
<protein>
    <submittedName>
        <fullName evidence="1">TIGR03067 domain-containing protein</fullName>
    </submittedName>
</protein>
<gene>
    <name evidence="1" type="ORF">TsocGM_15415</name>
</gene>
<evidence type="ECO:0000313" key="2">
    <source>
        <dbReference type="Proteomes" id="UP000280296"/>
    </source>
</evidence>
<keyword evidence="2" id="KW-1185">Reference proteome</keyword>
<comment type="caution">
    <text evidence="1">The sequence shown here is derived from an EMBL/GenBank/DDBJ whole genome shotgun (WGS) entry which is preliminary data.</text>
</comment>
<name>A0A432MI61_9BACT</name>
<reference evidence="1 2" key="2">
    <citation type="submission" date="2019-01" db="EMBL/GenBank/DDBJ databases">
        <title>Tautonia sociabilis, a novel thermotolerant planctomycete of Isosphaeraceae family, isolated from a 4000 m deep subterranean habitat.</title>
        <authorList>
            <person name="Kovaleva O.L."/>
            <person name="Elcheninov A.G."/>
            <person name="Van Heerden E."/>
            <person name="Toshchakov S.V."/>
            <person name="Novikov A."/>
            <person name="Bonch-Osmolovskaya E.A."/>
            <person name="Kublanov I.V."/>
        </authorList>
    </citation>
    <scope>NUCLEOTIDE SEQUENCE [LARGE SCALE GENOMIC DNA]</scope>
    <source>
        <strain evidence="1 2">GM2012</strain>
    </source>
</reference>
<dbReference type="InterPro" id="IPR017504">
    <property type="entry name" value="CHP03067_Planctomycetes"/>
</dbReference>
<organism evidence="1 2">
    <name type="scientific">Tautonia sociabilis</name>
    <dbReference type="NCBI Taxonomy" id="2080755"/>
    <lineage>
        <taxon>Bacteria</taxon>
        <taxon>Pseudomonadati</taxon>
        <taxon>Planctomycetota</taxon>
        <taxon>Planctomycetia</taxon>
        <taxon>Isosphaerales</taxon>
        <taxon>Isosphaeraceae</taxon>
        <taxon>Tautonia</taxon>
    </lineage>
</organism>
<dbReference type="RefSeq" id="WP_126726354.1">
    <property type="nucleotide sequence ID" value="NZ_RYZH01000029.1"/>
</dbReference>
<dbReference type="OrthoDB" id="292826at2"/>
<accession>A0A432MI61</accession>
<evidence type="ECO:0000313" key="1">
    <source>
        <dbReference type="EMBL" id="RUL86871.1"/>
    </source>
</evidence>
<dbReference type="AlphaFoldDB" id="A0A432MI61"/>
<reference evidence="1 2" key="1">
    <citation type="submission" date="2018-12" db="EMBL/GenBank/DDBJ databases">
        <authorList>
            <person name="Toschakov S.V."/>
        </authorList>
    </citation>
    <scope>NUCLEOTIDE SEQUENCE [LARGE SCALE GENOMIC DNA]</scope>
    <source>
        <strain evidence="1 2">GM2012</strain>
    </source>
</reference>
<dbReference type="NCBIfam" id="TIGR03067">
    <property type="entry name" value="Planc_TIGR03067"/>
    <property type="match status" value="1"/>
</dbReference>